<dbReference type="InterPro" id="IPR000618">
    <property type="entry name" value="Insect_cuticle"/>
</dbReference>
<feature type="chain" id="PRO_5032421015" description="Cuticle protein" evidence="2">
    <location>
        <begin position="30"/>
        <end position="156"/>
    </location>
</feature>
<sequence length="156" mass="17560">MNQYRKSTETTYNMKYLIIFAVAAVCTLARPQEKPSGYYEPNEYEKRQNEAAKYQFSTNIDDHISDLTHQRTEVRDGLAVRGMYTYSDGYYKRTVKYVADDKGYRIVGMEAVPLDGPHVDLSGTASVQSAAHGTHVAYKVQSIPIEGPISKVIGDH</sequence>
<keyword evidence="2" id="KW-0732">Signal</keyword>
<feature type="signal peptide" evidence="2">
    <location>
        <begin position="1"/>
        <end position="29"/>
    </location>
</feature>
<organism evidence="3 4">
    <name type="scientific">Rhynchophorus ferrugineus</name>
    <name type="common">Red palm weevil</name>
    <name type="synonym">Curculio ferrugineus</name>
    <dbReference type="NCBI Taxonomy" id="354439"/>
    <lineage>
        <taxon>Eukaryota</taxon>
        <taxon>Metazoa</taxon>
        <taxon>Ecdysozoa</taxon>
        <taxon>Arthropoda</taxon>
        <taxon>Hexapoda</taxon>
        <taxon>Insecta</taxon>
        <taxon>Pterygota</taxon>
        <taxon>Neoptera</taxon>
        <taxon>Endopterygota</taxon>
        <taxon>Coleoptera</taxon>
        <taxon>Polyphaga</taxon>
        <taxon>Cucujiformia</taxon>
        <taxon>Curculionidae</taxon>
        <taxon>Dryophthorinae</taxon>
        <taxon>Rhynchophorus</taxon>
    </lineage>
</organism>
<keyword evidence="4" id="KW-1185">Reference proteome</keyword>
<dbReference type="AlphaFoldDB" id="A0A834I3Y7"/>
<dbReference type="OrthoDB" id="8195082at2759"/>
<proteinExistence type="predicted"/>
<comment type="caution">
    <text evidence="3">The sequence shown here is derived from an EMBL/GenBank/DDBJ whole genome shotgun (WGS) entry which is preliminary data.</text>
</comment>
<protein>
    <recommendedName>
        <fullName evidence="5">Cuticle protein</fullName>
    </recommendedName>
</protein>
<dbReference type="EMBL" id="JAACXV010013847">
    <property type="protein sequence ID" value="KAF7272121.1"/>
    <property type="molecule type" value="Genomic_DNA"/>
</dbReference>
<gene>
    <name evidence="3" type="ORF">GWI33_015085</name>
</gene>
<evidence type="ECO:0000256" key="2">
    <source>
        <dbReference type="SAM" id="SignalP"/>
    </source>
</evidence>
<evidence type="ECO:0000256" key="1">
    <source>
        <dbReference type="PROSITE-ProRule" id="PRU00497"/>
    </source>
</evidence>
<dbReference type="Pfam" id="PF00379">
    <property type="entry name" value="Chitin_bind_4"/>
    <property type="match status" value="1"/>
</dbReference>
<reference evidence="3" key="1">
    <citation type="submission" date="2020-08" db="EMBL/GenBank/DDBJ databases">
        <title>Genome sequencing and assembly of the red palm weevil Rhynchophorus ferrugineus.</title>
        <authorList>
            <person name="Dias G.B."/>
            <person name="Bergman C.M."/>
            <person name="Manee M."/>
        </authorList>
    </citation>
    <scope>NUCLEOTIDE SEQUENCE</scope>
    <source>
        <strain evidence="3">AA-2017</strain>
        <tissue evidence="3">Whole larva</tissue>
    </source>
</reference>
<evidence type="ECO:0000313" key="3">
    <source>
        <dbReference type="EMBL" id="KAF7272121.1"/>
    </source>
</evidence>
<dbReference type="PROSITE" id="PS51155">
    <property type="entry name" value="CHIT_BIND_RR_2"/>
    <property type="match status" value="1"/>
</dbReference>
<accession>A0A834I3Y7</accession>
<dbReference type="GO" id="GO:0042302">
    <property type="term" value="F:structural constituent of cuticle"/>
    <property type="evidence" value="ECO:0007669"/>
    <property type="project" value="UniProtKB-UniRule"/>
</dbReference>
<keyword evidence="1" id="KW-0193">Cuticle</keyword>
<name>A0A834I3Y7_RHYFE</name>
<evidence type="ECO:0000313" key="4">
    <source>
        <dbReference type="Proteomes" id="UP000625711"/>
    </source>
</evidence>
<dbReference type="Proteomes" id="UP000625711">
    <property type="component" value="Unassembled WGS sequence"/>
</dbReference>
<evidence type="ECO:0008006" key="5">
    <source>
        <dbReference type="Google" id="ProtNLM"/>
    </source>
</evidence>